<dbReference type="GO" id="GO:0003700">
    <property type="term" value="F:DNA-binding transcription factor activity"/>
    <property type="evidence" value="ECO:0007669"/>
    <property type="project" value="InterPro"/>
</dbReference>
<evidence type="ECO:0000256" key="3">
    <source>
        <dbReference type="ARBA" id="ARBA00023163"/>
    </source>
</evidence>
<dbReference type="PROSITE" id="PS51071">
    <property type="entry name" value="HTH_RPIR"/>
    <property type="match status" value="1"/>
</dbReference>
<evidence type="ECO:0000313" key="6">
    <source>
        <dbReference type="Proteomes" id="UP000233343"/>
    </source>
</evidence>
<evidence type="ECO:0000256" key="1">
    <source>
        <dbReference type="ARBA" id="ARBA00023015"/>
    </source>
</evidence>
<organism evidence="5 6">
    <name type="scientific">Cytobacillus horneckiae</name>
    <dbReference type="NCBI Taxonomy" id="549687"/>
    <lineage>
        <taxon>Bacteria</taxon>
        <taxon>Bacillati</taxon>
        <taxon>Bacillota</taxon>
        <taxon>Bacilli</taxon>
        <taxon>Bacillales</taxon>
        <taxon>Bacillaceae</taxon>
        <taxon>Cytobacillus</taxon>
    </lineage>
</organism>
<comment type="caution">
    <text evidence="5">The sequence shown here is derived from an EMBL/GenBank/DDBJ whole genome shotgun (WGS) entry which is preliminary data.</text>
</comment>
<dbReference type="Gene3D" id="3.40.50.10490">
    <property type="entry name" value="Glucose-6-phosphate isomerase like protein, domain 1"/>
    <property type="match status" value="1"/>
</dbReference>
<protein>
    <submittedName>
        <fullName evidence="5">MurR/RpiR family transcriptional regulator</fullName>
    </submittedName>
</protein>
<proteinExistence type="predicted"/>
<dbReference type="AlphaFoldDB" id="A0A2N0ZFJ6"/>
<dbReference type="PANTHER" id="PTHR30514:SF18">
    <property type="entry name" value="RPIR-FAMILY TRANSCRIPTIONAL REGULATOR"/>
    <property type="match status" value="1"/>
</dbReference>
<reference evidence="5 6" key="1">
    <citation type="journal article" date="2010" name="Int. J. Syst. Evol. Microbiol.">
        <title>Bacillus horneckiae sp. nov., isolated from a spacecraft-assembly clean room.</title>
        <authorList>
            <person name="Vaishampayan P."/>
            <person name="Probst A."/>
            <person name="Krishnamurthi S."/>
            <person name="Ghosh S."/>
            <person name="Osman S."/>
            <person name="McDowall A."/>
            <person name="Ruckmani A."/>
            <person name="Mayilraj S."/>
            <person name="Venkateswaran K."/>
        </authorList>
    </citation>
    <scope>NUCLEOTIDE SEQUENCE [LARGE SCALE GENOMIC DNA]</scope>
    <source>
        <strain evidence="6">1PO1SC</strain>
    </source>
</reference>
<sequence>MPSYIKKTEEQFSQLTKGLKKVANHLLQDPTIFAIHPAKKIGDIIGVSETMVIRFCISIGYDGFSSLQDDIRKSLMTLSSDASDIWTSQDNDSNFIVEEIKEDIKLLTKNAKKINIENAQEVVDTIINSEKIIISGYYQSYSFAHWLFFNLNYILGNTSLYRPEIDARVLEFLPKKSSVILFSFYRYALDTIRLAKDAKMKGIKIIAFTDSRVSPIVEYADHIILVSLENASIFRKGPVTLSIINSLLYEIIRRIDGVEEISPTFKYFIKENQYDKKSGD</sequence>
<dbReference type="GO" id="GO:0003677">
    <property type="term" value="F:DNA binding"/>
    <property type="evidence" value="ECO:0007669"/>
    <property type="project" value="UniProtKB-KW"/>
</dbReference>
<dbReference type="Pfam" id="PF01380">
    <property type="entry name" value="SIS"/>
    <property type="match status" value="1"/>
</dbReference>
<feature type="domain" description="HTH rpiR-type" evidence="4">
    <location>
        <begin position="2"/>
        <end position="78"/>
    </location>
</feature>
<evidence type="ECO:0000259" key="4">
    <source>
        <dbReference type="PROSITE" id="PS51071"/>
    </source>
</evidence>
<dbReference type="InterPro" id="IPR046348">
    <property type="entry name" value="SIS_dom_sf"/>
</dbReference>
<dbReference type="InterPro" id="IPR009057">
    <property type="entry name" value="Homeodomain-like_sf"/>
</dbReference>
<dbReference type="CDD" id="cd05013">
    <property type="entry name" value="SIS_RpiR"/>
    <property type="match status" value="1"/>
</dbReference>
<dbReference type="Gene3D" id="1.10.10.10">
    <property type="entry name" value="Winged helix-like DNA-binding domain superfamily/Winged helix DNA-binding domain"/>
    <property type="match status" value="1"/>
</dbReference>
<gene>
    <name evidence="5" type="ORF">CWS20_13800</name>
</gene>
<keyword evidence="2" id="KW-0238">DNA-binding</keyword>
<dbReference type="InterPro" id="IPR000281">
    <property type="entry name" value="HTH_RpiR"/>
</dbReference>
<dbReference type="PANTHER" id="PTHR30514">
    <property type="entry name" value="GLUCOKINASE"/>
    <property type="match status" value="1"/>
</dbReference>
<evidence type="ECO:0000256" key="2">
    <source>
        <dbReference type="ARBA" id="ARBA00023125"/>
    </source>
</evidence>
<accession>A0A2N0ZFJ6</accession>
<dbReference type="InterPro" id="IPR035472">
    <property type="entry name" value="RpiR-like_SIS"/>
</dbReference>
<dbReference type="Proteomes" id="UP000233343">
    <property type="component" value="Unassembled WGS sequence"/>
</dbReference>
<dbReference type="InterPro" id="IPR001347">
    <property type="entry name" value="SIS_dom"/>
</dbReference>
<dbReference type="Pfam" id="PF01418">
    <property type="entry name" value="HTH_6"/>
    <property type="match status" value="1"/>
</dbReference>
<keyword evidence="6" id="KW-1185">Reference proteome</keyword>
<dbReference type="SUPFAM" id="SSF46689">
    <property type="entry name" value="Homeodomain-like"/>
    <property type="match status" value="1"/>
</dbReference>
<keyword evidence="1" id="KW-0805">Transcription regulation</keyword>
<dbReference type="InterPro" id="IPR036388">
    <property type="entry name" value="WH-like_DNA-bd_sf"/>
</dbReference>
<dbReference type="InterPro" id="IPR047640">
    <property type="entry name" value="RpiR-like"/>
</dbReference>
<keyword evidence="3" id="KW-0804">Transcription</keyword>
<evidence type="ECO:0000313" key="5">
    <source>
        <dbReference type="EMBL" id="PKG28281.1"/>
    </source>
</evidence>
<dbReference type="SUPFAM" id="SSF53697">
    <property type="entry name" value="SIS domain"/>
    <property type="match status" value="1"/>
</dbReference>
<dbReference type="EMBL" id="PISD01000030">
    <property type="protein sequence ID" value="PKG28281.1"/>
    <property type="molecule type" value="Genomic_DNA"/>
</dbReference>
<name>A0A2N0ZFJ6_9BACI</name>
<dbReference type="GO" id="GO:1901135">
    <property type="term" value="P:carbohydrate derivative metabolic process"/>
    <property type="evidence" value="ECO:0007669"/>
    <property type="project" value="InterPro"/>
</dbReference>
<dbReference type="GO" id="GO:0097367">
    <property type="term" value="F:carbohydrate derivative binding"/>
    <property type="evidence" value="ECO:0007669"/>
    <property type="project" value="InterPro"/>
</dbReference>